<name>A0ABZ0UVG8_9RICK</name>
<feature type="domain" description="GST N-terminal" evidence="2">
    <location>
        <begin position="1"/>
        <end position="79"/>
    </location>
</feature>
<protein>
    <submittedName>
        <fullName evidence="4">Glutathione S-transferase family protein</fullName>
    </submittedName>
</protein>
<dbReference type="PANTHER" id="PTHR43969:SF9">
    <property type="entry name" value="GLUTATHIONE S TRANSFERASE D10, ISOFORM A-RELATED"/>
    <property type="match status" value="1"/>
</dbReference>
<dbReference type="PROSITE" id="PS50405">
    <property type="entry name" value="GST_CTER"/>
    <property type="match status" value="1"/>
</dbReference>
<dbReference type="Gene3D" id="1.20.1050.10">
    <property type="match status" value="1"/>
</dbReference>
<evidence type="ECO:0000259" key="2">
    <source>
        <dbReference type="PROSITE" id="PS50404"/>
    </source>
</evidence>
<reference evidence="4 5" key="1">
    <citation type="submission" date="2022-10" db="EMBL/GenBank/DDBJ databases">
        <title>Host association and intracellularity evolved multiple times independently in the Rickettsiales.</title>
        <authorList>
            <person name="Castelli M."/>
            <person name="Nardi T."/>
            <person name="Gammuto L."/>
            <person name="Bellinzona G."/>
            <person name="Sabaneyeva E."/>
            <person name="Potekhin A."/>
            <person name="Serra V."/>
            <person name="Petroni G."/>
            <person name="Sassera D."/>
        </authorList>
    </citation>
    <scope>NUCLEOTIDE SEQUENCE [LARGE SCALE GENOMIC DNA]</scope>
    <source>
        <strain evidence="4 5">Kr 154-4</strain>
    </source>
</reference>
<dbReference type="InterPro" id="IPR036249">
    <property type="entry name" value="Thioredoxin-like_sf"/>
</dbReference>
<sequence length="222" mass="26360">MRKLYHYPICPLSRQVRVYLKELDITFDLIKEEYWYRRPEFMSINLAGCVPVLVESFGLVIAGIYPITEYLYDKYPNFVFMDEDSEIKCEIRRLLNWFNDKFYNEVTKILIDEKVIRLLSRLGGPRTERLRTVKLNLAHHLKYLSSLLEKQDYVMAERITCADIAAACHLSVIDYFGEIYWDHWPVIRHWYAILKSRPSFRPLLQDQVAGFIPASGYADLDF</sequence>
<proteinExistence type="predicted"/>
<organism evidence="4 5">
    <name type="scientific">Candidatus Trichorickettsia mobilis</name>
    <dbReference type="NCBI Taxonomy" id="1346319"/>
    <lineage>
        <taxon>Bacteria</taxon>
        <taxon>Pseudomonadati</taxon>
        <taxon>Pseudomonadota</taxon>
        <taxon>Alphaproteobacteria</taxon>
        <taxon>Rickettsiales</taxon>
        <taxon>Rickettsiaceae</taxon>
        <taxon>Rickettsieae</taxon>
        <taxon>Candidatus Trichorickettsia</taxon>
    </lineage>
</organism>
<feature type="domain" description="GST C-terminal" evidence="3">
    <location>
        <begin position="84"/>
        <end position="222"/>
    </location>
</feature>
<evidence type="ECO:0000256" key="1">
    <source>
        <dbReference type="ARBA" id="ARBA00011738"/>
    </source>
</evidence>
<dbReference type="EMBL" id="CP112932">
    <property type="protein sequence ID" value="WPY01180.1"/>
    <property type="molecule type" value="Genomic_DNA"/>
</dbReference>
<dbReference type="InterPro" id="IPR010987">
    <property type="entry name" value="Glutathione-S-Trfase_C-like"/>
</dbReference>
<keyword evidence="5" id="KW-1185">Reference proteome</keyword>
<evidence type="ECO:0000259" key="3">
    <source>
        <dbReference type="PROSITE" id="PS50405"/>
    </source>
</evidence>
<dbReference type="PROSITE" id="PS50404">
    <property type="entry name" value="GST_NTER"/>
    <property type="match status" value="1"/>
</dbReference>
<accession>A0ABZ0UVG8</accession>
<dbReference type="PANTHER" id="PTHR43969">
    <property type="entry name" value="GLUTATHIONE S TRANSFERASE D10, ISOFORM A-RELATED"/>
    <property type="match status" value="1"/>
</dbReference>
<dbReference type="Pfam" id="PF13409">
    <property type="entry name" value="GST_N_2"/>
    <property type="match status" value="1"/>
</dbReference>
<comment type="subunit">
    <text evidence="1">Homodimer.</text>
</comment>
<evidence type="ECO:0000313" key="4">
    <source>
        <dbReference type="EMBL" id="WPY01180.1"/>
    </source>
</evidence>
<dbReference type="SUPFAM" id="SSF52833">
    <property type="entry name" value="Thioredoxin-like"/>
    <property type="match status" value="1"/>
</dbReference>
<dbReference type="Pfam" id="PF00043">
    <property type="entry name" value="GST_C"/>
    <property type="match status" value="1"/>
</dbReference>
<dbReference type="RefSeq" id="WP_323737975.1">
    <property type="nucleotide sequence ID" value="NZ_CP112932.1"/>
</dbReference>
<dbReference type="SFLD" id="SFLDS00019">
    <property type="entry name" value="Glutathione_Transferase_(cytos"/>
    <property type="match status" value="1"/>
</dbReference>
<dbReference type="InterPro" id="IPR040079">
    <property type="entry name" value="Glutathione_S-Trfase"/>
</dbReference>
<dbReference type="Gene3D" id="3.40.30.10">
    <property type="entry name" value="Glutaredoxin"/>
    <property type="match status" value="1"/>
</dbReference>
<evidence type="ECO:0000313" key="5">
    <source>
        <dbReference type="Proteomes" id="UP001326613"/>
    </source>
</evidence>
<dbReference type="InterPro" id="IPR004046">
    <property type="entry name" value="GST_C"/>
</dbReference>
<gene>
    <name evidence="4" type="ORF">Trichorick_01085</name>
</gene>
<dbReference type="Proteomes" id="UP001326613">
    <property type="component" value="Chromosome"/>
</dbReference>
<dbReference type="InterPro" id="IPR036282">
    <property type="entry name" value="Glutathione-S-Trfase_C_sf"/>
</dbReference>
<dbReference type="SUPFAM" id="SSF47616">
    <property type="entry name" value="GST C-terminal domain-like"/>
    <property type="match status" value="1"/>
</dbReference>
<dbReference type="CDD" id="cd00570">
    <property type="entry name" value="GST_N_family"/>
    <property type="match status" value="1"/>
</dbReference>
<dbReference type="CDD" id="cd00299">
    <property type="entry name" value="GST_C_family"/>
    <property type="match status" value="1"/>
</dbReference>
<dbReference type="InterPro" id="IPR004045">
    <property type="entry name" value="Glutathione_S-Trfase_N"/>
</dbReference>